<keyword evidence="1" id="KW-0472">Membrane</keyword>
<dbReference type="RefSeq" id="WP_331243476.1">
    <property type="nucleotide sequence ID" value="NZ_JAQSGJ010000010.1"/>
</dbReference>
<organism evidence="3 4">
    <name type="scientific">Schleiferilactobacillus harbinensis</name>
    <dbReference type="NCBI Taxonomy" id="304207"/>
    <lineage>
        <taxon>Bacteria</taxon>
        <taxon>Bacillati</taxon>
        <taxon>Bacillota</taxon>
        <taxon>Bacilli</taxon>
        <taxon>Lactobacillales</taxon>
        <taxon>Lactobacillaceae</taxon>
        <taxon>Schleiferilactobacillus</taxon>
    </lineage>
</organism>
<keyword evidence="4" id="KW-1185">Reference proteome</keyword>
<dbReference type="InterPro" id="IPR002881">
    <property type="entry name" value="DUF58"/>
</dbReference>
<feature type="transmembrane region" description="Helical" evidence="1">
    <location>
        <begin position="34"/>
        <end position="52"/>
    </location>
</feature>
<sequence length="343" mass="38126">MGRIKRFAGMLLFLLILAGSFGLAAIFNTTMIWAVWYAFVFVFLLCLGQLIWPLTSVAWRLRPVERPADTPFSLTGTVVNRRWWQWQPQWQAQDHTGWLAPVTLLGKRPAAISVQAQFSRGIYTSLRVPVRSQDLFGLLSKGRRVVVPADVTVYPAVPAALVRQLLPMLSALRARQRAGLVDPYSLQGYRQYIPGDPLGVVDWRVSARVGHTMIRELTPEPTPFVHVVFNANAQTFNEQEWALFFGLQRATRNWTNVWYWWPTQAGTWAHAHEVSTQIAAAYQAPAAAAVWTPGETPLRGATIVAIGAPLATSGQGTQIVQAAVGPDGRLTGSMIQRKEQQSS</sequence>
<dbReference type="PANTHER" id="PTHR34351:SF2">
    <property type="entry name" value="DUF58 DOMAIN-CONTAINING PROTEIN"/>
    <property type="match status" value="1"/>
</dbReference>
<evidence type="ECO:0000313" key="3">
    <source>
        <dbReference type="EMBL" id="MEE6715237.1"/>
    </source>
</evidence>
<dbReference type="Pfam" id="PF01882">
    <property type="entry name" value="DUF58"/>
    <property type="match status" value="1"/>
</dbReference>
<accession>A0ABU7SY17</accession>
<dbReference type="EMBL" id="JAQSGK010000010">
    <property type="protein sequence ID" value="MEE6715237.1"/>
    <property type="molecule type" value="Genomic_DNA"/>
</dbReference>
<evidence type="ECO:0000259" key="2">
    <source>
        <dbReference type="Pfam" id="PF01882"/>
    </source>
</evidence>
<proteinExistence type="predicted"/>
<keyword evidence="1" id="KW-0812">Transmembrane</keyword>
<dbReference type="PANTHER" id="PTHR34351">
    <property type="entry name" value="SLR1927 PROTEIN-RELATED"/>
    <property type="match status" value="1"/>
</dbReference>
<dbReference type="Proteomes" id="UP001330016">
    <property type="component" value="Unassembled WGS sequence"/>
</dbReference>
<keyword evidence="1" id="KW-1133">Transmembrane helix</keyword>
<gene>
    <name evidence="3" type="ORF">PS435_05125</name>
</gene>
<name>A0ABU7SY17_9LACO</name>
<reference evidence="3 4" key="1">
    <citation type="submission" date="2023-02" db="EMBL/GenBank/DDBJ databases">
        <title>The predominant lactic acid bacteria and yeasts involved in the spontaneous fermentation of millet during the production of the traditional porridge Hausa koko in Ghana.</title>
        <authorList>
            <person name="Atter A."/>
            <person name="Diaz M."/>
        </authorList>
    </citation>
    <scope>NUCLEOTIDE SEQUENCE [LARGE SCALE GENOMIC DNA]</scope>
    <source>
        <strain evidence="3 4">FI11640</strain>
    </source>
</reference>
<protein>
    <submittedName>
        <fullName evidence="3">DUF58 domain-containing protein</fullName>
    </submittedName>
</protein>
<evidence type="ECO:0000313" key="4">
    <source>
        <dbReference type="Proteomes" id="UP001330016"/>
    </source>
</evidence>
<comment type="caution">
    <text evidence="3">The sequence shown here is derived from an EMBL/GenBank/DDBJ whole genome shotgun (WGS) entry which is preliminary data.</text>
</comment>
<evidence type="ECO:0000256" key="1">
    <source>
        <dbReference type="SAM" id="Phobius"/>
    </source>
</evidence>
<feature type="domain" description="DUF58" evidence="2">
    <location>
        <begin position="189"/>
        <end position="220"/>
    </location>
</feature>